<feature type="region of interest" description="Disordered" evidence="1">
    <location>
        <begin position="122"/>
        <end position="142"/>
    </location>
</feature>
<evidence type="ECO:0000256" key="1">
    <source>
        <dbReference type="SAM" id="MobiDB-lite"/>
    </source>
</evidence>
<dbReference type="EMBL" id="BPLQ01005833">
    <property type="protein sequence ID" value="GIY17769.1"/>
    <property type="molecule type" value="Genomic_DNA"/>
</dbReference>
<accession>A0AAV4RAX0</accession>
<proteinExistence type="predicted"/>
<gene>
    <name evidence="2" type="ORF">CDAR_605831</name>
</gene>
<dbReference type="AlphaFoldDB" id="A0AAV4RAX0"/>
<evidence type="ECO:0000313" key="3">
    <source>
        <dbReference type="Proteomes" id="UP001054837"/>
    </source>
</evidence>
<organism evidence="2 3">
    <name type="scientific">Caerostris darwini</name>
    <dbReference type="NCBI Taxonomy" id="1538125"/>
    <lineage>
        <taxon>Eukaryota</taxon>
        <taxon>Metazoa</taxon>
        <taxon>Ecdysozoa</taxon>
        <taxon>Arthropoda</taxon>
        <taxon>Chelicerata</taxon>
        <taxon>Arachnida</taxon>
        <taxon>Araneae</taxon>
        <taxon>Araneomorphae</taxon>
        <taxon>Entelegynae</taxon>
        <taxon>Araneoidea</taxon>
        <taxon>Araneidae</taxon>
        <taxon>Caerostris</taxon>
    </lineage>
</organism>
<dbReference type="Proteomes" id="UP001054837">
    <property type="component" value="Unassembled WGS sequence"/>
</dbReference>
<evidence type="ECO:0000313" key="2">
    <source>
        <dbReference type="EMBL" id="GIY17769.1"/>
    </source>
</evidence>
<comment type="caution">
    <text evidence="2">The sequence shown here is derived from an EMBL/GenBank/DDBJ whole genome shotgun (WGS) entry which is preliminary data.</text>
</comment>
<protein>
    <submittedName>
        <fullName evidence="2">Uncharacterized protein</fullName>
    </submittedName>
</protein>
<reference evidence="2 3" key="1">
    <citation type="submission" date="2021-06" db="EMBL/GenBank/DDBJ databases">
        <title>Caerostris darwini draft genome.</title>
        <authorList>
            <person name="Kono N."/>
            <person name="Arakawa K."/>
        </authorList>
    </citation>
    <scope>NUCLEOTIDE SEQUENCE [LARGE SCALE GENOMIC DNA]</scope>
</reference>
<name>A0AAV4RAX0_9ARAC</name>
<sequence>MILQGERERLHRHFHLQPQQTNESHQNPTATRVLNQHLKKGHLPLLPGAVAGAPVFLEVIEFNDFEAVEREDCFTPLSNAAICNGEGKLTLPRHFLLQPQQTNESHHQNPSAKRILNQHLKKGRHPLLPGGGRSSCCFSQSH</sequence>
<keyword evidence="3" id="KW-1185">Reference proteome</keyword>